<keyword evidence="3" id="KW-0560">Oxidoreductase</keyword>
<dbReference type="PROSITE" id="PS00080">
    <property type="entry name" value="MULTICOPPER_OXIDASE2"/>
    <property type="match status" value="1"/>
</dbReference>
<keyword evidence="5" id="KW-0812">Transmembrane</keyword>
<evidence type="ECO:0000259" key="7">
    <source>
        <dbReference type="Pfam" id="PF00394"/>
    </source>
</evidence>
<keyword evidence="5" id="KW-1133">Transmembrane helix</keyword>
<evidence type="ECO:0000313" key="11">
    <source>
        <dbReference type="Proteomes" id="UP000594262"/>
    </source>
</evidence>
<dbReference type="SUPFAM" id="SSF49503">
    <property type="entry name" value="Cupredoxins"/>
    <property type="match status" value="3"/>
</dbReference>
<protein>
    <submittedName>
        <fullName evidence="10">Uncharacterized protein</fullName>
    </submittedName>
</protein>
<dbReference type="PROSITE" id="PS00079">
    <property type="entry name" value="MULTICOPPER_OXIDASE1"/>
    <property type="match status" value="1"/>
</dbReference>
<dbReference type="CDD" id="cd13858">
    <property type="entry name" value="CuRO_1_tcLCC2_insect_like"/>
    <property type="match status" value="1"/>
</dbReference>
<dbReference type="GeneID" id="136809033"/>
<dbReference type="Pfam" id="PF07731">
    <property type="entry name" value="Cu-oxidase_2"/>
    <property type="match status" value="1"/>
</dbReference>
<keyword evidence="11" id="KW-1185">Reference proteome</keyword>
<dbReference type="GO" id="GO:0005886">
    <property type="term" value="C:plasma membrane"/>
    <property type="evidence" value="ECO:0007669"/>
    <property type="project" value="TreeGrafter"/>
</dbReference>
<evidence type="ECO:0000259" key="8">
    <source>
        <dbReference type="Pfam" id="PF07731"/>
    </source>
</evidence>
<feature type="domain" description="Plastocyanin-like" evidence="8">
    <location>
        <begin position="487"/>
        <end position="634"/>
    </location>
</feature>
<feature type="domain" description="Plastocyanin-like" evidence="7">
    <location>
        <begin position="207"/>
        <end position="376"/>
    </location>
</feature>
<keyword evidence="2" id="KW-0479">Metal-binding</keyword>
<dbReference type="InterPro" id="IPR045087">
    <property type="entry name" value="Cu-oxidase_fam"/>
</dbReference>
<dbReference type="InterPro" id="IPR002355">
    <property type="entry name" value="Cu_oxidase_Cu_BS"/>
</dbReference>
<dbReference type="FunFam" id="2.60.40.420:FF:000045">
    <property type="entry name" value="Laccase 2"/>
    <property type="match status" value="1"/>
</dbReference>
<accession>A0A7M5WTE0</accession>
<feature type="domain" description="Plastocyanin-like" evidence="9">
    <location>
        <begin position="88"/>
        <end position="198"/>
    </location>
</feature>
<dbReference type="GO" id="GO:0016491">
    <property type="term" value="F:oxidoreductase activity"/>
    <property type="evidence" value="ECO:0007669"/>
    <property type="project" value="UniProtKB-KW"/>
</dbReference>
<dbReference type="GO" id="GO:0006826">
    <property type="term" value="P:iron ion transport"/>
    <property type="evidence" value="ECO:0007669"/>
    <property type="project" value="TreeGrafter"/>
</dbReference>
<dbReference type="EnsemblMetazoa" id="CLYHEMT012855.2">
    <property type="protein sequence ID" value="CLYHEMP012855.2"/>
    <property type="gene ID" value="CLYHEMG012855"/>
</dbReference>
<dbReference type="AlphaFoldDB" id="A0A7M5WTE0"/>
<sequence>MQAREKILLAVFLILAIFGIHHIKCEDTPEPCKPENDVCEFWLTIEERLVLHQDNVRVVAINGSLYKHDQGPETDEAKRYNVSLNQVITMDGYERAVITANNSIPGPPLVVYKDQTIIVHVHNHLLSESVTIHWHGIHQKGTPFSDGVAFISQCPILPGQTFAYEFKASPSGTFFYHSHVGGQRVDGLFGALIIKEKPQANGEEEIEDYIMHVGDWFHSRSSELHAKMLYGNYKTKKGFKHPQTIDGVQFAPYGWKSAYIEGKGQYYDPETGLWSQTPNHVYNVTSNKKYRFRVIGSGLIVPLRISVDGHMLSIVATDGYEVEPVPVESLIINPGERYDFILTANQTVGNYWVRCDSTEDDVINHYARAILRYDGAPLNEDPTSSRIACTSQKKCIVLNCMFPSYPNHHNTDCLLVHDLRAAHHEEDIEELPVFTKGQSREIMLNWVAGDGRMVVNGNIFEHPAVSSATQHEDIRHKIKCNETSCVGLQNCYCYHEIDLPKDETIQMVWTNHGDKERAKRHHPIHLHGHSFHVLKVGFGEYNSSSKLYKSPNKDIHCATEYCNQPVWSNQSFGGDDIPEMRFDRPIQKDTLMVPVGAYAVIRFKTNNPGKWFLHCHIEYHSMQGMAMVINEAPGHHPPRPKGFPICQNYYSDDEQNLIYEKQEATEADEEEDTKKIYFILFIVFLVLTCIEFLIIIVQCCGRAKRKTSASVVEMKQRHVVS</sequence>
<feature type="transmembrane region" description="Helical" evidence="5">
    <location>
        <begin position="676"/>
        <end position="697"/>
    </location>
</feature>
<dbReference type="InterPro" id="IPR033138">
    <property type="entry name" value="Cu_oxidase_CS"/>
</dbReference>
<name>A0A7M5WTE0_9CNID</name>
<evidence type="ECO:0000256" key="2">
    <source>
        <dbReference type="ARBA" id="ARBA00022723"/>
    </source>
</evidence>
<dbReference type="CDD" id="cd13884">
    <property type="entry name" value="CuRO_2_tcLCC_insect_like"/>
    <property type="match status" value="1"/>
</dbReference>
<evidence type="ECO:0000256" key="6">
    <source>
        <dbReference type="SAM" id="SignalP"/>
    </source>
</evidence>
<evidence type="ECO:0000256" key="1">
    <source>
        <dbReference type="ARBA" id="ARBA00010609"/>
    </source>
</evidence>
<reference evidence="10" key="1">
    <citation type="submission" date="2021-01" db="UniProtKB">
        <authorList>
            <consortium name="EnsemblMetazoa"/>
        </authorList>
    </citation>
    <scope>IDENTIFICATION</scope>
</reference>
<organism evidence="10 11">
    <name type="scientific">Clytia hemisphaerica</name>
    <dbReference type="NCBI Taxonomy" id="252671"/>
    <lineage>
        <taxon>Eukaryota</taxon>
        <taxon>Metazoa</taxon>
        <taxon>Cnidaria</taxon>
        <taxon>Hydrozoa</taxon>
        <taxon>Hydroidolina</taxon>
        <taxon>Leptothecata</taxon>
        <taxon>Obeliida</taxon>
        <taxon>Clytiidae</taxon>
        <taxon>Clytia</taxon>
    </lineage>
</organism>
<keyword evidence="4" id="KW-0186">Copper</keyword>
<feature type="chain" id="PRO_5029705405" evidence="6">
    <location>
        <begin position="26"/>
        <end position="721"/>
    </location>
</feature>
<dbReference type="InterPro" id="IPR011707">
    <property type="entry name" value="Cu-oxidase-like_N"/>
</dbReference>
<dbReference type="Pfam" id="PF07732">
    <property type="entry name" value="Cu-oxidase_3"/>
    <property type="match status" value="1"/>
</dbReference>
<dbReference type="GO" id="GO:0005507">
    <property type="term" value="F:copper ion binding"/>
    <property type="evidence" value="ECO:0007669"/>
    <property type="project" value="InterPro"/>
</dbReference>
<feature type="signal peptide" evidence="6">
    <location>
        <begin position="1"/>
        <end position="25"/>
    </location>
</feature>
<dbReference type="OrthoDB" id="2121828at2759"/>
<dbReference type="CDD" id="cd13905">
    <property type="entry name" value="CuRO_3_tcLLC2_insect_like"/>
    <property type="match status" value="1"/>
</dbReference>
<comment type="similarity">
    <text evidence="1">Belongs to the multicopper oxidase family.</text>
</comment>
<dbReference type="Gene3D" id="2.60.40.420">
    <property type="entry name" value="Cupredoxins - blue copper proteins"/>
    <property type="match status" value="3"/>
</dbReference>
<keyword evidence="6" id="KW-0732">Signal</keyword>
<evidence type="ECO:0000259" key="9">
    <source>
        <dbReference type="Pfam" id="PF07732"/>
    </source>
</evidence>
<dbReference type="PANTHER" id="PTHR11709">
    <property type="entry name" value="MULTI-COPPER OXIDASE"/>
    <property type="match status" value="1"/>
</dbReference>
<evidence type="ECO:0000256" key="3">
    <source>
        <dbReference type="ARBA" id="ARBA00023002"/>
    </source>
</evidence>
<evidence type="ECO:0000256" key="4">
    <source>
        <dbReference type="ARBA" id="ARBA00023008"/>
    </source>
</evidence>
<dbReference type="InterPro" id="IPR011706">
    <property type="entry name" value="Cu-oxidase_C"/>
</dbReference>
<evidence type="ECO:0000256" key="5">
    <source>
        <dbReference type="SAM" id="Phobius"/>
    </source>
</evidence>
<dbReference type="Proteomes" id="UP000594262">
    <property type="component" value="Unplaced"/>
</dbReference>
<dbReference type="Pfam" id="PF00394">
    <property type="entry name" value="Cu-oxidase"/>
    <property type="match status" value="1"/>
</dbReference>
<dbReference type="InterPro" id="IPR008972">
    <property type="entry name" value="Cupredoxin"/>
</dbReference>
<dbReference type="PANTHER" id="PTHR11709:SF394">
    <property type="entry name" value="FI03373P-RELATED"/>
    <property type="match status" value="1"/>
</dbReference>
<dbReference type="RefSeq" id="XP_066921709.1">
    <property type="nucleotide sequence ID" value="XM_067065608.1"/>
</dbReference>
<keyword evidence="5" id="KW-0472">Membrane</keyword>
<dbReference type="InterPro" id="IPR001117">
    <property type="entry name" value="Cu-oxidase_2nd"/>
</dbReference>
<proteinExistence type="inferred from homology"/>
<evidence type="ECO:0000313" key="10">
    <source>
        <dbReference type="EnsemblMetazoa" id="CLYHEMP012855.2"/>
    </source>
</evidence>